<feature type="region of interest" description="Disordered" evidence="1">
    <location>
        <begin position="1"/>
        <end position="104"/>
    </location>
</feature>
<name>A0A8J4A9N1_9ACTN</name>
<evidence type="ECO:0000313" key="4">
    <source>
        <dbReference type="Proteomes" id="UP000614996"/>
    </source>
</evidence>
<comment type="caution">
    <text evidence="3">The sequence shown here is derived from an EMBL/GenBank/DDBJ whole genome shotgun (WGS) entry which is preliminary data.</text>
</comment>
<gene>
    <name evidence="3" type="ORF">NUM_25850</name>
</gene>
<accession>A0A8J4A9N1</accession>
<feature type="transmembrane region" description="Helical" evidence="2">
    <location>
        <begin position="281"/>
        <end position="314"/>
    </location>
</feature>
<proteinExistence type="predicted"/>
<feature type="transmembrane region" description="Helical" evidence="2">
    <location>
        <begin position="241"/>
        <end position="269"/>
    </location>
</feature>
<dbReference type="Proteomes" id="UP000614996">
    <property type="component" value="Unassembled WGS sequence"/>
</dbReference>
<keyword evidence="4" id="KW-1185">Reference proteome</keyword>
<dbReference type="EMBL" id="BOPO01000042">
    <property type="protein sequence ID" value="GIL27331.1"/>
    <property type="molecule type" value="Genomic_DNA"/>
</dbReference>
<organism evidence="3 4">
    <name type="scientific">Actinocatenispora comari</name>
    <dbReference type="NCBI Taxonomy" id="2807577"/>
    <lineage>
        <taxon>Bacteria</taxon>
        <taxon>Bacillati</taxon>
        <taxon>Actinomycetota</taxon>
        <taxon>Actinomycetes</taxon>
        <taxon>Micromonosporales</taxon>
        <taxon>Micromonosporaceae</taxon>
        <taxon>Actinocatenispora</taxon>
    </lineage>
</organism>
<sequence>MTDEPDRDADGLASTQPIEAVADDPDEAGRIPPAGGPHRTETAPRRAGNDRRTGSNRRIGNERRAGNGAGGAGDAQRRDGEAQRRNGDVPGRGARSGAGAGDPHRVYVEATSPALIPRIGRQRDWVDLVDSWFPERYRVPMIATTATSLALTVAFLFLPLAGTDLAAQVARGHFFSAHGWYTIDFRWYGGIYPFGYSVLAGPLNAAIGSRGVGAVSCVLASAAFAFLLARFAVRRPTLGGVLAAMVGVFNLVSGRTTFALGIAIGMAALVGVSLPGRVPRWLRLVLGGVLAALSVAGSPLAGLFVGLAGGALLLAGLRHPPASADAPGPVARITRYLTGRWREGLVLCVGALVGLVPSMLFPDGGVQPFNGDSMKVFLAGGVVTFFLIPARYRALRTGAVLMVAMVLFAYLVPSPIGSNITRLPMLYATPLIVAVGTIDRRLLVGAVVALTWWQPPLVTGDLGSAGDRAAQSAFYQPLIAELDRRKPIGRIEVVPLYDHWESTYVAEAVPLARGWERQVDVHRNPLFYRDTVAPDDYLDWLYRNAVGYVAVPQGTKLDKYGRQEADLIAAGLPYLKPVWSNSDWRLYQVRNAQQLVSGVGVLVDSTPTGLVFDTTDSGRVLVRVRWSRWLTLSGPDACFGPAREGWVEVTVNGPGRYRISSGFVPRQAHRC</sequence>
<feature type="compositionally biased region" description="Basic and acidic residues" evidence="1">
    <location>
        <begin position="75"/>
        <end position="87"/>
    </location>
</feature>
<reference evidence="4" key="1">
    <citation type="journal article" date="2021" name="Int. J. Syst. Evol. Microbiol.">
        <title>Actinocatenispora comari sp. nov., an endophytic actinomycete isolated from aerial parts of Comarum salesowianum.</title>
        <authorList>
            <person name="Oyunbileg N."/>
            <person name="Iizaka Y."/>
            <person name="Hamada M."/>
            <person name="Davaapurev B.O."/>
            <person name="Fukumoto A."/>
            <person name="Tsetseg B."/>
            <person name="Kato F."/>
            <person name="Tamura T."/>
            <person name="Batkhuu J."/>
            <person name="Anzai Y."/>
        </authorList>
    </citation>
    <scope>NUCLEOTIDE SEQUENCE [LARGE SCALE GENOMIC DNA]</scope>
    <source>
        <strain evidence="4">NUM-2625</strain>
    </source>
</reference>
<feature type="transmembrane region" description="Helical" evidence="2">
    <location>
        <begin position="373"/>
        <end position="392"/>
    </location>
</feature>
<dbReference type="RefSeq" id="WP_207125080.1">
    <property type="nucleotide sequence ID" value="NZ_BOPO01000042.1"/>
</dbReference>
<feature type="transmembrane region" description="Helical" evidence="2">
    <location>
        <begin position="211"/>
        <end position="229"/>
    </location>
</feature>
<evidence type="ECO:0000256" key="2">
    <source>
        <dbReference type="SAM" id="Phobius"/>
    </source>
</evidence>
<protein>
    <submittedName>
        <fullName evidence="3">Uncharacterized protein</fullName>
    </submittedName>
</protein>
<feature type="transmembrane region" description="Helical" evidence="2">
    <location>
        <begin position="141"/>
        <end position="161"/>
    </location>
</feature>
<evidence type="ECO:0000313" key="3">
    <source>
        <dbReference type="EMBL" id="GIL27331.1"/>
    </source>
</evidence>
<feature type="compositionally biased region" description="Basic and acidic residues" evidence="1">
    <location>
        <begin position="38"/>
        <end position="65"/>
    </location>
</feature>
<feature type="transmembrane region" description="Helical" evidence="2">
    <location>
        <begin position="399"/>
        <end position="416"/>
    </location>
</feature>
<keyword evidence="2" id="KW-1133">Transmembrane helix</keyword>
<feature type="transmembrane region" description="Helical" evidence="2">
    <location>
        <begin position="344"/>
        <end position="361"/>
    </location>
</feature>
<evidence type="ECO:0000256" key="1">
    <source>
        <dbReference type="SAM" id="MobiDB-lite"/>
    </source>
</evidence>
<keyword evidence="2" id="KW-0472">Membrane</keyword>
<dbReference type="AlphaFoldDB" id="A0A8J4A9N1"/>
<keyword evidence="2" id="KW-0812">Transmembrane</keyword>